<dbReference type="EMBL" id="GEDG01015156">
    <property type="protein sequence ID" value="JAP23732.1"/>
    <property type="molecule type" value="Transcribed_RNA"/>
</dbReference>
<proteinExistence type="predicted"/>
<feature type="compositionally biased region" description="Polar residues" evidence="1">
    <location>
        <begin position="156"/>
        <end position="170"/>
    </location>
</feature>
<feature type="compositionally biased region" description="Low complexity" evidence="1">
    <location>
        <begin position="40"/>
        <end position="54"/>
    </location>
</feature>
<organism evidence="2">
    <name type="scientific">Solanum chacoense</name>
    <name type="common">Chaco potato</name>
    <dbReference type="NCBI Taxonomy" id="4108"/>
    <lineage>
        <taxon>Eukaryota</taxon>
        <taxon>Viridiplantae</taxon>
        <taxon>Streptophyta</taxon>
        <taxon>Embryophyta</taxon>
        <taxon>Tracheophyta</taxon>
        <taxon>Spermatophyta</taxon>
        <taxon>Magnoliopsida</taxon>
        <taxon>eudicotyledons</taxon>
        <taxon>Gunneridae</taxon>
        <taxon>Pentapetalae</taxon>
        <taxon>asterids</taxon>
        <taxon>lamiids</taxon>
        <taxon>Solanales</taxon>
        <taxon>Solanaceae</taxon>
        <taxon>Solanoideae</taxon>
        <taxon>Solaneae</taxon>
        <taxon>Solanum</taxon>
    </lineage>
</organism>
<accession>A0A0V0HU26</accession>
<feature type="non-terminal residue" evidence="2">
    <location>
        <position position="1"/>
    </location>
</feature>
<evidence type="ECO:0000256" key="1">
    <source>
        <dbReference type="SAM" id="MobiDB-lite"/>
    </source>
</evidence>
<protein>
    <submittedName>
        <fullName evidence="2">Putative ovule protein</fullName>
    </submittedName>
</protein>
<feature type="compositionally biased region" description="Polar residues" evidence="1">
    <location>
        <begin position="21"/>
        <end position="39"/>
    </location>
</feature>
<name>A0A0V0HU26_SOLCH</name>
<feature type="compositionally biased region" description="Polar residues" evidence="1">
    <location>
        <begin position="87"/>
        <end position="105"/>
    </location>
</feature>
<feature type="region of interest" description="Disordered" evidence="1">
    <location>
        <begin position="156"/>
        <end position="190"/>
    </location>
</feature>
<feature type="region of interest" description="Disordered" evidence="1">
    <location>
        <begin position="20"/>
        <end position="105"/>
    </location>
</feature>
<sequence>KRSAAPFSLFSSSLQRLAATPANTGGQQRAATLVNDSGESTTPPARAAPASSWRAARRPRPSSFFRSPLRQNGYGAASSPKRRWRTTEISTNHQGQCTAEGSNSGVFSPSHLPPPLLFFSLPLLFSLLSSQDHQQQVAGEQPAGCAALAYINSSEQQQHTTKAIGSNSGQARPRRTIASTSVAPISPFPA</sequence>
<dbReference type="AlphaFoldDB" id="A0A0V0HU26"/>
<evidence type="ECO:0000313" key="2">
    <source>
        <dbReference type="EMBL" id="JAP23732.1"/>
    </source>
</evidence>
<reference evidence="2" key="1">
    <citation type="submission" date="2015-12" db="EMBL/GenBank/DDBJ databases">
        <title>Gene expression during late stages of embryo sac development: a critical building block for successful pollen-pistil interactions.</title>
        <authorList>
            <person name="Liu Y."/>
            <person name="Joly V."/>
            <person name="Sabar M."/>
            <person name="Matton D.P."/>
        </authorList>
    </citation>
    <scope>NUCLEOTIDE SEQUENCE</scope>
</reference>